<accession>A0A2H9TG91</accession>
<proteinExistence type="predicted"/>
<dbReference type="EMBL" id="MTSL01000206">
    <property type="protein sequence ID" value="PJF16798.1"/>
    <property type="molecule type" value="Genomic_DNA"/>
</dbReference>
<dbReference type="AlphaFoldDB" id="A0A2H9TG91"/>
<sequence>MACSILRLCGFLLVHVSVVAASDSLDIFDFPQNYESLLYHTRQVPEAEWPSNFIMSLYTTADAISSLKTGDMSVLSSLASKGTEWLPEEELVAFIFENNLCDALELLLKRCFKFQPSVENLDAAAEKGHVEMLKITATNCPMARPSAIGIDRAIIAGHVAIMQLIAAKTPNYFNYHQEALDAARRGHLDILKWISEAKGILPSYLGISHAALSGHLEVVEWLFGKNPHILPTLLSIEAAAQNKHYKVVQWYSENRRTLPAIHHFVVNGLFGIADWLHSKSDGNYPNQGTINEAFIKGDVQIISWLSRKRPEIGPDSRSILDAVKRGHEASLIWLLQNSPKCLLVPQVIDALIARGTWFLVDNLLDLNRNWIPSQSNVDRIIKSGRVMTLARLFRLSSLCEPSMKSVNEAALCGHVGSLHLIYERFPGTLPDASTISSLYTNGKRDVIHFIYTVVPKFKTSQLNFNAAALNGHANLLEYCHSKDKNLLPDLTTIAHAKMKGHNRVEEWFFHLFDDKQPMKALPKIRIDSISNQTILLTVKEAKLRIELLATQVLASTTQADAIKTRRKAQEDEGRPVQTNTTTNIRAGAPLRNPSLMEALSLGGRSETANMENQQPQAVNLGVAGLA</sequence>
<keyword evidence="2" id="KW-0732">Signal</keyword>
<dbReference type="InterPro" id="IPR052050">
    <property type="entry name" value="SecEffector_AnkRepeat"/>
</dbReference>
<dbReference type="InterPro" id="IPR036770">
    <property type="entry name" value="Ankyrin_rpt-contain_sf"/>
</dbReference>
<dbReference type="OrthoDB" id="60283at2759"/>
<dbReference type="Proteomes" id="UP000240830">
    <property type="component" value="Unassembled WGS sequence"/>
</dbReference>
<evidence type="ECO:0000256" key="1">
    <source>
        <dbReference type="SAM" id="MobiDB-lite"/>
    </source>
</evidence>
<dbReference type="SUPFAM" id="SSF140860">
    <property type="entry name" value="Pseudo ankyrin repeat-like"/>
    <property type="match status" value="1"/>
</dbReference>
<evidence type="ECO:0000313" key="4">
    <source>
        <dbReference type="Proteomes" id="UP000240830"/>
    </source>
</evidence>
<name>A0A2H9TG91_9FUNG</name>
<organism evidence="3 4">
    <name type="scientific">Paramicrosporidium saccamoebae</name>
    <dbReference type="NCBI Taxonomy" id="1246581"/>
    <lineage>
        <taxon>Eukaryota</taxon>
        <taxon>Fungi</taxon>
        <taxon>Fungi incertae sedis</taxon>
        <taxon>Cryptomycota</taxon>
        <taxon>Cryptomycota incertae sedis</taxon>
        <taxon>Paramicrosporidium</taxon>
    </lineage>
</organism>
<dbReference type="Gene3D" id="1.25.40.20">
    <property type="entry name" value="Ankyrin repeat-containing domain"/>
    <property type="match status" value="1"/>
</dbReference>
<feature type="signal peptide" evidence="2">
    <location>
        <begin position="1"/>
        <end position="21"/>
    </location>
</feature>
<dbReference type="PANTHER" id="PTHR46586">
    <property type="entry name" value="ANKYRIN REPEAT-CONTAINING PROTEIN"/>
    <property type="match status" value="1"/>
</dbReference>
<dbReference type="PANTHER" id="PTHR46586:SF3">
    <property type="entry name" value="ANKYRIN REPEAT-CONTAINING PROTEIN"/>
    <property type="match status" value="1"/>
</dbReference>
<feature type="chain" id="PRO_5014192994" evidence="2">
    <location>
        <begin position="22"/>
        <end position="626"/>
    </location>
</feature>
<evidence type="ECO:0000256" key="2">
    <source>
        <dbReference type="SAM" id="SignalP"/>
    </source>
</evidence>
<keyword evidence="4" id="KW-1185">Reference proteome</keyword>
<gene>
    <name evidence="3" type="ORF">PSACC_03376</name>
</gene>
<reference evidence="3 4" key="1">
    <citation type="submission" date="2016-10" db="EMBL/GenBank/DDBJ databases">
        <title>The genome of Paramicrosporidium saccamoebae is the missing link in understanding Cryptomycota and Microsporidia evolution.</title>
        <authorList>
            <person name="Quandt C.A."/>
            <person name="Beaudet D."/>
            <person name="Corsaro D."/>
            <person name="Michel R."/>
            <person name="Corradi N."/>
            <person name="James T."/>
        </authorList>
    </citation>
    <scope>NUCLEOTIDE SEQUENCE [LARGE SCALE GENOMIC DNA]</scope>
    <source>
        <strain evidence="3 4">KSL3</strain>
    </source>
</reference>
<protein>
    <submittedName>
        <fullName evidence="3">Uncharacterized protein</fullName>
    </submittedName>
</protein>
<feature type="region of interest" description="Disordered" evidence="1">
    <location>
        <begin position="561"/>
        <end position="588"/>
    </location>
</feature>
<evidence type="ECO:0000313" key="3">
    <source>
        <dbReference type="EMBL" id="PJF16798.1"/>
    </source>
</evidence>
<dbReference type="STRING" id="1246581.A0A2H9TG91"/>
<comment type="caution">
    <text evidence="3">The sequence shown here is derived from an EMBL/GenBank/DDBJ whole genome shotgun (WGS) entry which is preliminary data.</text>
</comment>